<dbReference type="AlphaFoldDB" id="A0A8H7PB80"/>
<dbReference type="EMBL" id="JADOXO010000005">
    <property type="protein sequence ID" value="KAF9821250.1"/>
    <property type="molecule type" value="Genomic_DNA"/>
</dbReference>
<proteinExistence type="predicted"/>
<protein>
    <submittedName>
        <fullName evidence="1">Uncharacterized protein</fullName>
    </submittedName>
</protein>
<sequence length="40" mass="4538">MSICISCTGHKWWIGLMRDRNTMEKSRCATGPRSTRRGPG</sequence>
<name>A0A8H7PB80_9APHY</name>
<reference evidence="1" key="1">
    <citation type="submission" date="2020-11" db="EMBL/GenBank/DDBJ databases">
        <authorList>
            <person name="Koelle M."/>
            <person name="Horta M.A.C."/>
            <person name="Nowrousian M."/>
            <person name="Ohm R.A."/>
            <person name="Benz P."/>
            <person name="Pilgard A."/>
        </authorList>
    </citation>
    <scope>NUCLEOTIDE SEQUENCE</scope>
    <source>
        <strain evidence="1">FPRL280</strain>
    </source>
</reference>
<organism evidence="1 2">
    <name type="scientific">Rhodonia placenta</name>
    <dbReference type="NCBI Taxonomy" id="104341"/>
    <lineage>
        <taxon>Eukaryota</taxon>
        <taxon>Fungi</taxon>
        <taxon>Dikarya</taxon>
        <taxon>Basidiomycota</taxon>
        <taxon>Agaricomycotina</taxon>
        <taxon>Agaricomycetes</taxon>
        <taxon>Polyporales</taxon>
        <taxon>Adustoporiaceae</taxon>
        <taxon>Rhodonia</taxon>
    </lineage>
</organism>
<comment type="caution">
    <text evidence="1">The sequence shown here is derived from an EMBL/GenBank/DDBJ whole genome shotgun (WGS) entry which is preliminary data.</text>
</comment>
<gene>
    <name evidence="1" type="ORF">IEO21_00858</name>
</gene>
<dbReference type="Proteomes" id="UP000639403">
    <property type="component" value="Unassembled WGS sequence"/>
</dbReference>
<reference evidence="1" key="2">
    <citation type="journal article" name="Front. Microbiol.">
        <title>Degradative Capacity of Two Strains of Rhodonia placenta: From Phenotype to Genotype.</title>
        <authorList>
            <person name="Kolle M."/>
            <person name="Horta M.A.C."/>
            <person name="Nowrousian M."/>
            <person name="Ohm R.A."/>
            <person name="Benz J.P."/>
            <person name="Pilgard A."/>
        </authorList>
    </citation>
    <scope>NUCLEOTIDE SEQUENCE</scope>
    <source>
        <strain evidence="1">FPRL280</strain>
    </source>
</reference>
<accession>A0A8H7PB80</accession>
<evidence type="ECO:0000313" key="2">
    <source>
        <dbReference type="Proteomes" id="UP000639403"/>
    </source>
</evidence>
<evidence type="ECO:0000313" key="1">
    <source>
        <dbReference type="EMBL" id="KAF9821250.1"/>
    </source>
</evidence>